<dbReference type="Proteomes" id="UP001153269">
    <property type="component" value="Unassembled WGS sequence"/>
</dbReference>
<sequence>MACMKLHRPLTPHPDEQGGTETEQGTGTEQGRGQSRDWDRAETGTEQGTEQGAGRLWACAPSDSSTARPLNEVNQQELARAELPGRSGLALGCRPKSKA</sequence>
<proteinExistence type="predicted"/>
<protein>
    <submittedName>
        <fullName evidence="2">Uncharacterized protein</fullName>
    </submittedName>
</protein>
<feature type="region of interest" description="Disordered" evidence="1">
    <location>
        <begin position="1"/>
        <end position="69"/>
    </location>
</feature>
<evidence type="ECO:0000313" key="2">
    <source>
        <dbReference type="EMBL" id="CAB1448625.1"/>
    </source>
</evidence>
<accession>A0A9N7VG10</accession>
<keyword evidence="3" id="KW-1185">Reference proteome</keyword>
<feature type="compositionally biased region" description="Basic residues" evidence="1">
    <location>
        <begin position="1"/>
        <end position="10"/>
    </location>
</feature>
<dbReference type="EMBL" id="CADEAL010003984">
    <property type="protein sequence ID" value="CAB1448625.1"/>
    <property type="molecule type" value="Genomic_DNA"/>
</dbReference>
<evidence type="ECO:0000256" key="1">
    <source>
        <dbReference type="SAM" id="MobiDB-lite"/>
    </source>
</evidence>
<reference evidence="2" key="1">
    <citation type="submission" date="2020-03" db="EMBL/GenBank/DDBJ databases">
        <authorList>
            <person name="Weist P."/>
        </authorList>
    </citation>
    <scope>NUCLEOTIDE SEQUENCE</scope>
</reference>
<dbReference type="AlphaFoldDB" id="A0A9N7VG10"/>
<gene>
    <name evidence="2" type="ORF">PLEPLA_LOCUS36275</name>
</gene>
<evidence type="ECO:0000313" key="3">
    <source>
        <dbReference type="Proteomes" id="UP001153269"/>
    </source>
</evidence>
<name>A0A9N7VG10_PLEPL</name>
<comment type="caution">
    <text evidence="2">The sequence shown here is derived from an EMBL/GenBank/DDBJ whole genome shotgun (WGS) entry which is preliminary data.</text>
</comment>
<feature type="compositionally biased region" description="Basic and acidic residues" evidence="1">
    <location>
        <begin position="34"/>
        <end position="43"/>
    </location>
</feature>
<feature type="compositionally biased region" description="Low complexity" evidence="1">
    <location>
        <begin position="17"/>
        <end position="33"/>
    </location>
</feature>
<feature type="compositionally biased region" description="Low complexity" evidence="1">
    <location>
        <begin position="44"/>
        <end position="54"/>
    </location>
</feature>
<organism evidence="2 3">
    <name type="scientific">Pleuronectes platessa</name>
    <name type="common">European plaice</name>
    <dbReference type="NCBI Taxonomy" id="8262"/>
    <lineage>
        <taxon>Eukaryota</taxon>
        <taxon>Metazoa</taxon>
        <taxon>Chordata</taxon>
        <taxon>Craniata</taxon>
        <taxon>Vertebrata</taxon>
        <taxon>Euteleostomi</taxon>
        <taxon>Actinopterygii</taxon>
        <taxon>Neopterygii</taxon>
        <taxon>Teleostei</taxon>
        <taxon>Neoteleostei</taxon>
        <taxon>Acanthomorphata</taxon>
        <taxon>Carangaria</taxon>
        <taxon>Pleuronectiformes</taxon>
        <taxon>Pleuronectoidei</taxon>
        <taxon>Pleuronectidae</taxon>
        <taxon>Pleuronectes</taxon>
    </lineage>
</organism>